<comment type="caution">
    <text evidence="2">The sequence shown here is derived from an EMBL/GenBank/DDBJ whole genome shotgun (WGS) entry which is preliminary data.</text>
</comment>
<dbReference type="SUPFAM" id="SSF52540">
    <property type="entry name" value="P-loop containing nucleoside triphosphate hydrolases"/>
    <property type="match status" value="1"/>
</dbReference>
<dbReference type="PANTHER" id="PTHR43581:SF2">
    <property type="entry name" value="EXCINUCLEASE ATPASE SUBUNIT"/>
    <property type="match status" value="1"/>
</dbReference>
<dbReference type="Proteomes" id="UP001152872">
    <property type="component" value="Unassembled WGS sequence"/>
</dbReference>
<reference evidence="2" key="1">
    <citation type="submission" date="2019-05" db="EMBL/GenBank/DDBJ databases">
        <title>Whole genome sequencing of Pseudanabaena catenata USMAC16.</title>
        <authorList>
            <person name="Khan Z."/>
            <person name="Omar W.M."/>
            <person name="Convey P."/>
            <person name="Merican F."/>
            <person name="Najimudin N."/>
        </authorList>
    </citation>
    <scope>NUCLEOTIDE SEQUENCE</scope>
    <source>
        <strain evidence="2">USMAC16</strain>
    </source>
</reference>
<dbReference type="AlphaFoldDB" id="A0A9X4RK72"/>
<protein>
    <submittedName>
        <fullName evidence="2">AAA family ATPase</fullName>
    </submittedName>
</protein>
<dbReference type="RefSeq" id="WP_009628933.1">
    <property type="nucleotide sequence ID" value="NZ_VBTY01000222.1"/>
</dbReference>
<name>A0A9X4RK72_9CYAN</name>
<dbReference type="InterPro" id="IPR003959">
    <property type="entry name" value="ATPase_AAA_core"/>
</dbReference>
<accession>A0A9X4RK72</accession>
<dbReference type="EMBL" id="VBTY01000222">
    <property type="protein sequence ID" value="MDG3496740.1"/>
    <property type="molecule type" value="Genomic_DNA"/>
</dbReference>
<dbReference type="PANTHER" id="PTHR43581">
    <property type="entry name" value="ATP/GTP PHOSPHATASE"/>
    <property type="match status" value="1"/>
</dbReference>
<evidence type="ECO:0000313" key="3">
    <source>
        <dbReference type="Proteomes" id="UP001152872"/>
    </source>
</evidence>
<dbReference type="GO" id="GO:0016887">
    <property type="term" value="F:ATP hydrolysis activity"/>
    <property type="evidence" value="ECO:0007669"/>
    <property type="project" value="InterPro"/>
</dbReference>
<organism evidence="2 3">
    <name type="scientific">Pseudanabaena catenata USMAC16</name>
    <dbReference type="NCBI Taxonomy" id="1855837"/>
    <lineage>
        <taxon>Bacteria</taxon>
        <taxon>Bacillati</taxon>
        <taxon>Cyanobacteriota</taxon>
        <taxon>Cyanophyceae</taxon>
        <taxon>Pseudanabaenales</taxon>
        <taxon>Pseudanabaenaceae</taxon>
        <taxon>Pseudanabaena</taxon>
    </lineage>
</organism>
<gene>
    <name evidence="2" type="ORF">FEV09_19555</name>
</gene>
<keyword evidence="3" id="KW-1185">Reference proteome</keyword>
<dbReference type="Gene3D" id="3.40.50.300">
    <property type="entry name" value="P-loop containing nucleotide triphosphate hydrolases"/>
    <property type="match status" value="2"/>
</dbReference>
<evidence type="ECO:0000259" key="1">
    <source>
        <dbReference type="Pfam" id="PF13304"/>
    </source>
</evidence>
<dbReference type="CDD" id="cd00267">
    <property type="entry name" value="ABC_ATPase"/>
    <property type="match status" value="1"/>
</dbReference>
<dbReference type="GO" id="GO:0005524">
    <property type="term" value="F:ATP binding"/>
    <property type="evidence" value="ECO:0007669"/>
    <property type="project" value="InterPro"/>
</dbReference>
<dbReference type="InterPro" id="IPR051396">
    <property type="entry name" value="Bact_Antivir_Def_Nuclease"/>
</dbReference>
<dbReference type="Pfam" id="PF13304">
    <property type="entry name" value="AAA_21"/>
    <property type="match status" value="1"/>
</dbReference>
<evidence type="ECO:0000313" key="2">
    <source>
        <dbReference type="EMBL" id="MDG3496740.1"/>
    </source>
</evidence>
<dbReference type="InterPro" id="IPR027417">
    <property type="entry name" value="P-loop_NTPase"/>
</dbReference>
<feature type="domain" description="ATPase AAA-type core" evidence="1">
    <location>
        <begin position="25"/>
        <end position="334"/>
    </location>
</feature>
<sequence length="385" mass="44623">MRINNFSFKNISQNWHLEKTYFDNLNLLVGASGVGKTRILKALYLICNVAQGEVQMLENVEWSIDFSHLGQKYRWELKALNPTETTFSSEQNHSEIVDEKLIKYAEDNESIEILHRTKTESTLNKSQIPKLKRTESAINLLSEEDSITPISEAFKRFIFNETPQSVIVSSGFDPSNVPLLPDSKLEDSDPYLYLQKFKVASVNTPTVLKAYFLQRFFPHIFNEIKYTYIEIFPSVQDIKITINRESDNRYSLLFEIKEIFSENWITQLRISSGMYRTLTYLIEVIAAPEESIIMIDEFENSLGINCMPQLTDFILDKSPNLQFILTSHHPYIINNIPWKTWQLVSRTNGTIRTRKAVDIPELNTASSLDKFTQLINLLEHEEETA</sequence>
<proteinExistence type="predicted"/>